<dbReference type="InterPro" id="IPR052346">
    <property type="entry name" value="O-mannosyl-transferase_TMTC"/>
</dbReference>
<evidence type="ECO:0000256" key="3">
    <source>
        <dbReference type="PROSITE-ProRule" id="PRU00339"/>
    </source>
</evidence>
<gene>
    <name evidence="5" type="ORF">A3B40_02590</name>
</gene>
<accession>A0A1F7IPY8</accession>
<feature type="transmembrane region" description="Helical" evidence="4">
    <location>
        <begin position="167"/>
        <end position="192"/>
    </location>
</feature>
<dbReference type="InterPro" id="IPR019734">
    <property type="entry name" value="TPR_rpt"/>
</dbReference>
<dbReference type="EMBL" id="MGAI01000008">
    <property type="protein sequence ID" value="OGK45421.1"/>
    <property type="molecule type" value="Genomic_DNA"/>
</dbReference>
<protein>
    <submittedName>
        <fullName evidence="5">Uncharacterized protein</fullName>
    </submittedName>
</protein>
<feature type="transmembrane region" description="Helical" evidence="4">
    <location>
        <begin position="115"/>
        <end position="133"/>
    </location>
</feature>
<dbReference type="SUPFAM" id="SSF48452">
    <property type="entry name" value="TPR-like"/>
    <property type="match status" value="1"/>
</dbReference>
<feature type="transmembrane region" description="Helical" evidence="4">
    <location>
        <begin position="305"/>
        <end position="323"/>
    </location>
</feature>
<evidence type="ECO:0000313" key="6">
    <source>
        <dbReference type="Proteomes" id="UP000178040"/>
    </source>
</evidence>
<feature type="transmembrane region" description="Helical" evidence="4">
    <location>
        <begin position="359"/>
        <end position="380"/>
    </location>
</feature>
<dbReference type="PANTHER" id="PTHR44227:SF3">
    <property type="entry name" value="PROTEIN O-MANNOSYL-TRANSFERASE TMTC4"/>
    <property type="match status" value="1"/>
</dbReference>
<sequence length="554" mass="63008">MEKKKLLISGVLIIVFLVHASFINNGFTWLDHGDIEAGRAVLPIAKLPQAFFTRFGETGFYRPLVTIINSIDAFLYGDIPQGNHLTNIFLYQLVSLASFFFALTFFELSFSQSSLVALIVSVHPLSILPVGVISYRSELLVVMFTFAAISSYVKAQQTGKMIWKIGMLFFWLMAIFSKETALFWVPALIFLWEWGKGFKNLHRNLWYIIAFFLLAIIYGVFRLRAIPEIWSTKIQNLSFSEALATRLSVFTVRLVDIISPLKPDFSDATSTVDMTAWKPWLAIFLLLMLVVFAYKNGKKSSISKLIFFIFITLLPSFSILPLPRFSSPHYSFIAAPAAGVAAILIGRKVFGYFRGAGKAIFILLLTIWVSSMAVSTYTAGFQFKNDLTLFSKEVKRDNDFREGHFYLGDYYLRKGNYQQSARHLRESLKNEPKIIAFVDRSAAKINLAGAFFSLQKIDQAQELLKEVVIESSGSNRLNALYNLAVIADRKGNYQEIVKLLSKEIEQLRRPEPLLLLVKGLVKTGKGNEAEQILKMKLYISEEKKRQEILQIFRE</sequence>
<feature type="transmembrane region" description="Helical" evidence="4">
    <location>
        <begin position="204"/>
        <end position="225"/>
    </location>
</feature>
<feature type="transmembrane region" description="Helical" evidence="4">
    <location>
        <begin position="88"/>
        <end position="108"/>
    </location>
</feature>
<evidence type="ECO:0000256" key="4">
    <source>
        <dbReference type="SAM" id="Phobius"/>
    </source>
</evidence>
<dbReference type="PROSITE" id="PS50005">
    <property type="entry name" value="TPR"/>
    <property type="match status" value="1"/>
</dbReference>
<dbReference type="AlphaFoldDB" id="A0A1F7IPY8"/>
<reference evidence="5 6" key="1">
    <citation type="journal article" date="2016" name="Nat. Commun.">
        <title>Thousands of microbial genomes shed light on interconnected biogeochemical processes in an aquifer system.</title>
        <authorList>
            <person name="Anantharaman K."/>
            <person name="Brown C.T."/>
            <person name="Hug L.A."/>
            <person name="Sharon I."/>
            <person name="Castelle C.J."/>
            <person name="Probst A.J."/>
            <person name="Thomas B.C."/>
            <person name="Singh A."/>
            <person name="Wilkins M.J."/>
            <person name="Karaoz U."/>
            <person name="Brodie E.L."/>
            <person name="Williams K.H."/>
            <person name="Hubbard S.S."/>
            <person name="Banfield J.F."/>
        </authorList>
    </citation>
    <scope>NUCLEOTIDE SEQUENCE [LARGE SCALE GENOMIC DNA]</scope>
</reference>
<keyword evidence="4" id="KW-0472">Membrane</keyword>
<keyword evidence="4" id="KW-1133">Transmembrane helix</keyword>
<keyword evidence="2 3" id="KW-0802">TPR repeat</keyword>
<evidence type="ECO:0000256" key="1">
    <source>
        <dbReference type="ARBA" id="ARBA00022737"/>
    </source>
</evidence>
<dbReference type="PANTHER" id="PTHR44227">
    <property type="match status" value="1"/>
</dbReference>
<evidence type="ECO:0000313" key="5">
    <source>
        <dbReference type="EMBL" id="OGK45421.1"/>
    </source>
</evidence>
<dbReference type="Gene3D" id="1.25.40.10">
    <property type="entry name" value="Tetratricopeptide repeat domain"/>
    <property type="match status" value="1"/>
</dbReference>
<organism evidence="5 6">
    <name type="scientific">Candidatus Roizmanbacteria bacterium RIFCSPLOWO2_01_FULL_37_16</name>
    <dbReference type="NCBI Taxonomy" id="1802058"/>
    <lineage>
        <taxon>Bacteria</taxon>
        <taxon>Candidatus Roizmaniibacteriota</taxon>
    </lineage>
</organism>
<dbReference type="Pfam" id="PF07719">
    <property type="entry name" value="TPR_2"/>
    <property type="match status" value="1"/>
</dbReference>
<dbReference type="Proteomes" id="UP000178040">
    <property type="component" value="Unassembled WGS sequence"/>
</dbReference>
<dbReference type="InterPro" id="IPR011990">
    <property type="entry name" value="TPR-like_helical_dom_sf"/>
</dbReference>
<feature type="transmembrane region" description="Helical" evidence="4">
    <location>
        <begin position="275"/>
        <end position="293"/>
    </location>
</feature>
<comment type="caution">
    <text evidence="5">The sequence shown here is derived from an EMBL/GenBank/DDBJ whole genome shotgun (WGS) entry which is preliminary data.</text>
</comment>
<keyword evidence="1" id="KW-0677">Repeat</keyword>
<proteinExistence type="predicted"/>
<feature type="transmembrane region" description="Helical" evidence="4">
    <location>
        <begin position="329"/>
        <end position="347"/>
    </location>
</feature>
<name>A0A1F7IPY8_9BACT</name>
<evidence type="ECO:0000256" key="2">
    <source>
        <dbReference type="ARBA" id="ARBA00022803"/>
    </source>
</evidence>
<feature type="repeat" description="TPR" evidence="3">
    <location>
        <begin position="401"/>
        <end position="434"/>
    </location>
</feature>
<dbReference type="InterPro" id="IPR013105">
    <property type="entry name" value="TPR_2"/>
</dbReference>
<keyword evidence="4" id="KW-0812">Transmembrane</keyword>